<name>A0A382YTA0_9ZZZZ</name>
<dbReference type="AlphaFoldDB" id="A0A382YTA0"/>
<protein>
    <submittedName>
        <fullName evidence="1">Uncharacterized protein</fullName>
    </submittedName>
</protein>
<organism evidence="1">
    <name type="scientific">marine metagenome</name>
    <dbReference type="NCBI Taxonomy" id="408172"/>
    <lineage>
        <taxon>unclassified sequences</taxon>
        <taxon>metagenomes</taxon>
        <taxon>ecological metagenomes</taxon>
    </lineage>
</organism>
<proteinExistence type="predicted"/>
<reference evidence="1" key="1">
    <citation type="submission" date="2018-05" db="EMBL/GenBank/DDBJ databases">
        <authorList>
            <person name="Lanie J.A."/>
            <person name="Ng W.-L."/>
            <person name="Kazmierczak K.M."/>
            <person name="Andrzejewski T.M."/>
            <person name="Davidsen T.M."/>
            <person name="Wayne K.J."/>
            <person name="Tettelin H."/>
            <person name="Glass J.I."/>
            <person name="Rusch D."/>
            <person name="Podicherti R."/>
            <person name="Tsui H.-C.T."/>
            <person name="Winkler M.E."/>
        </authorList>
    </citation>
    <scope>NUCLEOTIDE SEQUENCE</scope>
</reference>
<evidence type="ECO:0000313" key="1">
    <source>
        <dbReference type="EMBL" id="SVD86310.1"/>
    </source>
</evidence>
<feature type="non-terminal residue" evidence="1">
    <location>
        <position position="42"/>
    </location>
</feature>
<sequence length="42" mass="4406">MAAEKILTTAIPANLVVDSRCTAGDPIHSLLGKMAWLLIDVG</sequence>
<accession>A0A382YTA0</accession>
<dbReference type="EMBL" id="UINC01178253">
    <property type="protein sequence ID" value="SVD86310.1"/>
    <property type="molecule type" value="Genomic_DNA"/>
</dbReference>
<gene>
    <name evidence="1" type="ORF">METZ01_LOCUS439164</name>
</gene>